<feature type="compositionally biased region" description="Basic and acidic residues" evidence="1">
    <location>
        <begin position="52"/>
        <end position="65"/>
    </location>
</feature>
<keyword evidence="3" id="KW-1185">Reference proteome</keyword>
<dbReference type="EMBL" id="BLXT01004298">
    <property type="protein sequence ID" value="GFO11400.1"/>
    <property type="molecule type" value="Genomic_DNA"/>
</dbReference>
<evidence type="ECO:0000256" key="1">
    <source>
        <dbReference type="SAM" id="MobiDB-lite"/>
    </source>
</evidence>
<evidence type="ECO:0000313" key="3">
    <source>
        <dbReference type="Proteomes" id="UP000735302"/>
    </source>
</evidence>
<sequence>MWGQWMRRLVLNFPTSTNQSIIQTSGVRGGSGGLSGRAVGYQVRGRGADGGARNRDRRVPEDLRAESLTTVPPMSPDSREEDRK</sequence>
<gene>
    <name evidence="2" type="ORF">PoB_003790500</name>
</gene>
<proteinExistence type="predicted"/>
<protein>
    <submittedName>
        <fullName evidence="2">Uncharacterized protein</fullName>
    </submittedName>
</protein>
<feature type="region of interest" description="Disordered" evidence="1">
    <location>
        <begin position="42"/>
        <end position="84"/>
    </location>
</feature>
<accession>A0AAV4AX31</accession>
<organism evidence="2 3">
    <name type="scientific">Plakobranchus ocellatus</name>
    <dbReference type="NCBI Taxonomy" id="259542"/>
    <lineage>
        <taxon>Eukaryota</taxon>
        <taxon>Metazoa</taxon>
        <taxon>Spiralia</taxon>
        <taxon>Lophotrochozoa</taxon>
        <taxon>Mollusca</taxon>
        <taxon>Gastropoda</taxon>
        <taxon>Heterobranchia</taxon>
        <taxon>Euthyneura</taxon>
        <taxon>Panpulmonata</taxon>
        <taxon>Sacoglossa</taxon>
        <taxon>Placobranchoidea</taxon>
        <taxon>Plakobranchidae</taxon>
        <taxon>Plakobranchus</taxon>
    </lineage>
</organism>
<name>A0AAV4AX31_9GAST</name>
<comment type="caution">
    <text evidence="2">The sequence shown here is derived from an EMBL/GenBank/DDBJ whole genome shotgun (WGS) entry which is preliminary data.</text>
</comment>
<dbReference type="Proteomes" id="UP000735302">
    <property type="component" value="Unassembled WGS sequence"/>
</dbReference>
<reference evidence="2 3" key="1">
    <citation type="journal article" date="2021" name="Elife">
        <title>Chloroplast acquisition without the gene transfer in kleptoplastic sea slugs, Plakobranchus ocellatus.</title>
        <authorList>
            <person name="Maeda T."/>
            <person name="Takahashi S."/>
            <person name="Yoshida T."/>
            <person name="Shimamura S."/>
            <person name="Takaki Y."/>
            <person name="Nagai Y."/>
            <person name="Toyoda A."/>
            <person name="Suzuki Y."/>
            <person name="Arimoto A."/>
            <person name="Ishii H."/>
            <person name="Satoh N."/>
            <person name="Nishiyama T."/>
            <person name="Hasebe M."/>
            <person name="Maruyama T."/>
            <person name="Minagawa J."/>
            <person name="Obokata J."/>
            <person name="Shigenobu S."/>
        </authorList>
    </citation>
    <scope>NUCLEOTIDE SEQUENCE [LARGE SCALE GENOMIC DNA]</scope>
</reference>
<dbReference type="AlphaFoldDB" id="A0AAV4AX31"/>
<evidence type="ECO:0000313" key="2">
    <source>
        <dbReference type="EMBL" id="GFO11400.1"/>
    </source>
</evidence>